<reference evidence="2 3" key="1">
    <citation type="submission" date="2014-02" db="EMBL/GenBank/DDBJ databases">
        <title>Single nucleus genome sequencing reveals high similarity among nuclei of an endomycorrhizal fungus.</title>
        <authorList>
            <person name="Lin K."/>
            <person name="Geurts R."/>
            <person name="Zhang Z."/>
            <person name="Limpens E."/>
            <person name="Saunders D.G."/>
            <person name="Mu D."/>
            <person name="Pang E."/>
            <person name="Cao H."/>
            <person name="Cha H."/>
            <person name="Lin T."/>
            <person name="Zhou Q."/>
            <person name="Shang Y."/>
            <person name="Li Y."/>
            <person name="Ivanov S."/>
            <person name="Sharma T."/>
            <person name="Velzen R.V."/>
            <person name="Ruijter N.D."/>
            <person name="Aanen D.K."/>
            <person name="Win J."/>
            <person name="Kamoun S."/>
            <person name="Bisseling T."/>
            <person name="Huang S."/>
        </authorList>
    </citation>
    <scope>NUCLEOTIDE SEQUENCE [LARGE SCALE GENOMIC DNA]</scope>
    <source>
        <strain evidence="3">DAOM197198w</strain>
    </source>
</reference>
<name>A0A015I041_RHIIW</name>
<accession>A0A015I041</accession>
<keyword evidence="3" id="KW-1185">Reference proteome</keyword>
<evidence type="ECO:0000313" key="3">
    <source>
        <dbReference type="Proteomes" id="UP000022910"/>
    </source>
</evidence>
<organism evidence="2 3">
    <name type="scientific">Rhizophagus irregularis (strain DAOM 197198w)</name>
    <name type="common">Glomus intraradices</name>
    <dbReference type="NCBI Taxonomy" id="1432141"/>
    <lineage>
        <taxon>Eukaryota</taxon>
        <taxon>Fungi</taxon>
        <taxon>Fungi incertae sedis</taxon>
        <taxon>Mucoromycota</taxon>
        <taxon>Glomeromycotina</taxon>
        <taxon>Glomeromycetes</taxon>
        <taxon>Glomerales</taxon>
        <taxon>Glomeraceae</taxon>
        <taxon>Rhizophagus</taxon>
    </lineage>
</organism>
<gene>
    <name evidence="2" type="ORF">RirG_272220</name>
</gene>
<sequence>MGTNFSSLKQSQSSKPSIVFEHNFSLNTSIATSLSPECLQIIFEYLEKESFYSCLLVNRSWSKVLIPILWRNPFKFSNDLSLESSKIIQIYLTCLDRKSKQYLYNNGVILPNNLLSSPSLIFDYPSFLKELKFSDLYNGVSYWFSNIIGNLTDEQQTSFLKILITEQLLKLFMNQCSTFELLSLSDIPYETTMPLLPFLTGNDTCFSRLKIFQCVSKHKNKSDIFRAISQVSEFIEILEVGGVDHDMEVKALGVLIRAQKRLKSFKYTWDHQTKLQIVLSETLFTLKSQAKSLKSIQFEYCNFQHCESMESLIALENLEYLQFIHCIYIGDKMKSLSLANFSNLKYLGFYTNYIESPRCWVCPDDVAALIENCHNSLEQVMLPRTGSCTVSSNKLVKALRLCRKIKDLKVQMGEGDAEEFLEFLKNNDKLEKATLICYGDSNIEYFFTKTIRQWPDTLSTLNLRGQWIISPEYLKTFLKECKSSVKQLDLHSSHITDDHVRAVIEYIKEMRDAKKTPLNSCLISGDQISEEGRRKARNFVNLTGIFL</sequence>
<dbReference type="SUPFAM" id="SSF81383">
    <property type="entry name" value="F-box domain"/>
    <property type="match status" value="1"/>
</dbReference>
<comment type="caution">
    <text evidence="2">The sequence shown here is derived from an EMBL/GenBank/DDBJ whole genome shotgun (WGS) entry which is preliminary data.</text>
</comment>
<dbReference type="HOGENOM" id="CLU_028913_8_1_1"/>
<evidence type="ECO:0000313" key="2">
    <source>
        <dbReference type="EMBL" id="EXX50287.1"/>
    </source>
</evidence>
<dbReference type="Proteomes" id="UP000022910">
    <property type="component" value="Unassembled WGS sequence"/>
</dbReference>
<dbReference type="SUPFAM" id="SSF52047">
    <property type="entry name" value="RNI-like"/>
    <property type="match status" value="1"/>
</dbReference>
<evidence type="ECO:0000259" key="1">
    <source>
        <dbReference type="Pfam" id="PF12937"/>
    </source>
</evidence>
<dbReference type="InterPro" id="IPR036047">
    <property type="entry name" value="F-box-like_dom_sf"/>
</dbReference>
<feature type="domain" description="F-box" evidence="1">
    <location>
        <begin position="36"/>
        <end position="74"/>
    </location>
</feature>
<protein>
    <recommendedName>
        <fullName evidence="1">F-box domain-containing protein</fullName>
    </recommendedName>
</protein>
<dbReference type="Gene3D" id="3.80.10.10">
    <property type="entry name" value="Ribonuclease Inhibitor"/>
    <property type="match status" value="1"/>
</dbReference>
<dbReference type="EMBL" id="JEMT01030030">
    <property type="protein sequence ID" value="EXX50287.1"/>
    <property type="molecule type" value="Genomic_DNA"/>
</dbReference>
<proteinExistence type="predicted"/>
<dbReference type="Pfam" id="PF12937">
    <property type="entry name" value="F-box-like"/>
    <property type="match status" value="1"/>
</dbReference>
<dbReference type="InterPro" id="IPR032675">
    <property type="entry name" value="LRR_dom_sf"/>
</dbReference>
<dbReference type="OrthoDB" id="2307489at2759"/>
<dbReference type="AlphaFoldDB" id="A0A015I041"/>
<dbReference type="InterPro" id="IPR001810">
    <property type="entry name" value="F-box_dom"/>
</dbReference>